<protein>
    <recommendedName>
        <fullName evidence="16">Glutathione import ATP-binding protein GsiA</fullName>
        <ecNumber evidence="15">7.4.2.10</ecNumber>
    </recommendedName>
</protein>
<comment type="function">
    <text evidence="13">Part of the ABC transporter complex GsiABCD involved in glutathione import. Responsible for energy coupling to the transport system.</text>
</comment>
<dbReference type="InterPro" id="IPR003439">
    <property type="entry name" value="ABC_transporter-like_ATP-bd"/>
</dbReference>
<dbReference type="PANTHER" id="PTHR43776:SF15">
    <property type="entry name" value="GLUTATHIONE IMPORT ATP-BINDING PROTEIN GSIA"/>
    <property type="match status" value="1"/>
</dbReference>
<keyword evidence="12" id="KW-0472">Membrane</keyword>
<evidence type="ECO:0000256" key="9">
    <source>
        <dbReference type="ARBA" id="ARBA00022801"/>
    </source>
</evidence>
<dbReference type="InterPro" id="IPR050319">
    <property type="entry name" value="ABC_transp_ATP-bind"/>
</dbReference>
<evidence type="ECO:0000256" key="11">
    <source>
        <dbReference type="ARBA" id="ARBA00022967"/>
    </source>
</evidence>
<dbReference type="EC" id="7.4.2.10" evidence="15"/>
<dbReference type="PROSITE" id="PS50893">
    <property type="entry name" value="ABC_TRANSPORTER_2"/>
    <property type="match status" value="2"/>
</dbReference>
<evidence type="ECO:0000256" key="14">
    <source>
        <dbReference type="ARBA" id="ARBA00038416"/>
    </source>
</evidence>
<evidence type="ECO:0000256" key="5">
    <source>
        <dbReference type="ARBA" id="ARBA00022475"/>
    </source>
</evidence>
<dbReference type="InterPro" id="IPR017871">
    <property type="entry name" value="ABC_transporter-like_CS"/>
</dbReference>
<dbReference type="InterPro" id="IPR003593">
    <property type="entry name" value="AAA+_ATPase"/>
</dbReference>
<reference evidence="19 20" key="1">
    <citation type="submission" date="2023-11" db="EMBL/GenBank/DDBJ databases">
        <title>Plant-associative lifestyle of Vibrio porteresiae and its evolutionary dynamics.</title>
        <authorList>
            <person name="Rameshkumar N."/>
            <person name="Kirti K."/>
        </authorList>
    </citation>
    <scope>NUCLEOTIDE SEQUENCE [LARGE SCALE GENOMIC DNA]</scope>
    <source>
        <strain evidence="19 20">MSSRF30</strain>
    </source>
</reference>
<keyword evidence="5" id="KW-1003">Cell membrane</keyword>
<feature type="domain" description="ABC transporter" evidence="18">
    <location>
        <begin position="309"/>
        <end position="560"/>
    </location>
</feature>
<evidence type="ECO:0000313" key="20">
    <source>
        <dbReference type="Proteomes" id="UP001304071"/>
    </source>
</evidence>
<dbReference type="InterPro" id="IPR013563">
    <property type="entry name" value="Oligopep_ABC_C"/>
</dbReference>
<keyword evidence="7" id="KW-0677">Repeat</keyword>
<keyword evidence="4" id="KW-0813">Transport</keyword>
<dbReference type="Proteomes" id="UP001304071">
    <property type="component" value="Chromosome 2"/>
</dbReference>
<evidence type="ECO:0000313" key="19">
    <source>
        <dbReference type="EMBL" id="WPC76390.1"/>
    </source>
</evidence>
<dbReference type="NCBIfam" id="NF007739">
    <property type="entry name" value="PRK10419.1"/>
    <property type="match status" value="2"/>
</dbReference>
<dbReference type="Gene3D" id="3.40.50.300">
    <property type="entry name" value="P-loop containing nucleotide triphosphate hydrolases"/>
    <property type="match status" value="2"/>
</dbReference>
<evidence type="ECO:0000256" key="8">
    <source>
        <dbReference type="ARBA" id="ARBA00022741"/>
    </source>
</evidence>
<evidence type="ECO:0000256" key="3">
    <source>
        <dbReference type="ARBA" id="ARBA00011469"/>
    </source>
</evidence>
<accession>A0ABZ0QIV2</accession>
<evidence type="ECO:0000256" key="10">
    <source>
        <dbReference type="ARBA" id="ARBA00022840"/>
    </source>
</evidence>
<keyword evidence="6" id="KW-0997">Cell inner membrane</keyword>
<evidence type="ECO:0000256" key="4">
    <source>
        <dbReference type="ARBA" id="ARBA00022448"/>
    </source>
</evidence>
<dbReference type="GO" id="GO:0005524">
    <property type="term" value="F:ATP binding"/>
    <property type="evidence" value="ECO:0007669"/>
    <property type="project" value="UniProtKB-KW"/>
</dbReference>
<dbReference type="NCBIfam" id="TIGR01727">
    <property type="entry name" value="oligo_HPY"/>
    <property type="match status" value="1"/>
</dbReference>
<evidence type="ECO:0000256" key="1">
    <source>
        <dbReference type="ARBA" id="ARBA00004170"/>
    </source>
</evidence>
<dbReference type="InterPro" id="IPR027417">
    <property type="entry name" value="P-loop_NTPase"/>
</dbReference>
<name>A0ABZ0QIV2_9VIBR</name>
<evidence type="ECO:0000259" key="18">
    <source>
        <dbReference type="PROSITE" id="PS50893"/>
    </source>
</evidence>
<organism evidence="19 20">
    <name type="scientific">Vibrio porteresiae DSM 19223</name>
    <dbReference type="NCBI Taxonomy" id="1123496"/>
    <lineage>
        <taxon>Bacteria</taxon>
        <taxon>Pseudomonadati</taxon>
        <taxon>Pseudomonadota</taxon>
        <taxon>Gammaproteobacteria</taxon>
        <taxon>Vibrionales</taxon>
        <taxon>Vibrionaceae</taxon>
        <taxon>Vibrio</taxon>
    </lineage>
</organism>
<keyword evidence="20" id="KW-1185">Reference proteome</keyword>
<dbReference type="Pfam" id="PF00005">
    <property type="entry name" value="ABC_tran"/>
    <property type="match status" value="2"/>
</dbReference>
<comment type="subcellular location">
    <subcellularLocation>
        <location evidence="2">Cell inner membrane</location>
    </subcellularLocation>
    <subcellularLocation>
        <location evidence="1">Membrane</location>
        <topology evidence="1">Peripheral membrane protein</topology>
    </subcellularLocation>
</comment>
<proteinExistence type="inferred from homology"/>
<dbReference type="RefSeq" id="WP_261896803.1">
    <property type="nucleotide sequence ID" value="NZ_AP024896.1"/>
</dbReference>
<evidence type="ECO:0000256" key="17">
    <source>
        <dbReference type="ARBA" id="ARBA00047640"/>
    </source>
</evidence>
<comment type="subunit">
    <text evidence="3">The complex is composed of two ATP-binding proteins (GsiA), two transmembrane proteins (GsiC and GsiD) and a solute-binding protein (GsiB).</text>
</comment>
<evidence type="ECO:0000256" key="2">
    <source>
        <dbReference type="ARBA" id="ARBA00004533"/>
    </source>
</evidence>
<dbReference type="PROSITE" id="PS00211">
    <property type="entry name" value="ABC_TRANSPORTER_1"/>
    <property type="match status" value="2"/>
</dbReference>
<keyword evidence="9" id="KW-0378">Hydrolase</keyword>
<dbReference type="EMBL" id="CP138204">
    <property type="protein sequence ID" value="WPC76390.1"/>
    <property type="molecule type" value="Genomic_DNA"/>
</dbReference>
<dbReference type="PANTHER" id="PTHR43776">
    <property type="entry name" value="TRANSPORT ATP-BINDING PROTEIN"/>
    <property type="match status" value="1"/>
</dbReference>
<evidence type="ECO:0000256" key="12">
    <source>
        <dbReference type="ARBA" id="ARBA00023136"/>
    </source>
</evidence>
<evidence type="ECO:0000256" key="7">
    <source>
        <dbReference type="ARBA" id="ARBA00022737"/>
    </source>
</evidence>
<keyword evidence="11" id="KW-1278">Translocase</keyword>
<comment type="similarity">
    <text evidence="14">Belongs to the ABC transporter superfamily. Glutathione importer (TC 3.A.1.5.11) family.</text>
</comment>
<evidence type="ECO:0000256" key="6">
    <source>
        <dbReference type="ARBA" id="ARBA00022519"/>
    </source>
</evidence>
<gene>
    <name evidence="19" type="ORF">R8Z52_17835</name>
</gene>
<evidence type="ECO:0000256" key="13">
    <source>
        <dbReference type="ARBA" id="ARBA00037530"/>
    </source>
</evidence>
<dbReference type="SMART" id="SM00382">
    <property type="entry name" value="AAA"/>
    <property type="match status" value="2"/>
</dbReference>
<dbReference type="NCBIfam" id="NF008453">
    <property type="entry name" value="PRK11308.1"/>
    <property type="match status" value="2"/>
</dbReference>
<dbReference type="CDD" id="cd03257">
    <property type="entry name" value="ABC_NikE_OppD_transporters"/>
    <property type="match status" value="2"/>
</dbReference>
<evidence type="ECO:0000256" key="15">
    <source>
        <dbReference type="ARBA" id="ARBA00039050"/>
    </source>
</evidence>
<dbReference type="Pfam" id="PF08352">
    <property type="entry name" value="oligo_HPY"/>
    <property type="match status" value="2"/>
</dbReference>
<feature type="domain" description="ABC transporter" evidence="18">
    <location>
        <begin position="10"/>
        <end position="261"/>
    </location>
</feature>
<keyword evidence="10 19" id="KW-0067">ATP-binding</keyword>
<evidence type="ECO:0000256" key="16">
    <source>
        <dbReference type="ARBA" id="ARBA00041187"/>
    </source>
</evidence>
<sequence>MADVTQSAILSVKNLSVSFGESQVISDLSFDVTPGRTLAIVGESGSGKSVTSQSIMRLADIGGARYTSGKILYTHQGNTLDLLALSQEQMLQVRGKEIAMIFQEPMTSLNPVFTIGDQLSEALLLHEKLTKAEAMAESERLLELVRMPDARDMLVRYPHQLSGGMRQRVMIAMALACKPKVLIADEPTTALDVTIQAQILSIIADLQKSLNMAVIFITHDMGVVAEIADDVVVMWQGNKVEQGEVKQLFAAPKHPYTQALLSAVPKLGSMVGRANPYQFPVTVMRDNQLVSIGAEVEQNTARYDQEPLLQVNDLVTQFITKKNFWGRATHKVHAVESVSFNIYPGETLSLVGESGSGKSTIGRTIQQLQQATSGSICFEGRQLDRLSPQEQHRLKRDVQYIFQDPFASLDPRKTVGFSIAEPIRTHNLIRDEKAIQARVAQLLERVGLQAEHAKRYPHEFSGGQRQRICIARALASEPKLIIADEALSALDVSIQAQIINLFMELQQEFGIAYLFISHDMAVVEKMSHRVAVLYLGQIVELGKRAQVFDSPTHPYTQKLLSAVPVADPTQRKEHLLINGDIPSPVHEVGYQPPQLEYTQVSEGHYVASVPKDGAFYNLQNGEYFNDEAKTMA</sequence>
<dbReference type="SUPFAM" id="SSF52540">
    <property type="entry name" value="P-loop containing nucleoside triphosphate hydrolases"/>
    <property type="match status" value="2"/>
</dbReference>
<keyword evidence="8" id="KW-0547">Nucleotide-binding</keyword>
<comment type="catalytic activity">
    <reaction evidence="17">
        <text>glutathione(out) + ATP + H2O = glutathione(in) + ADP + phosphate + H(+)</text>
        <dbReference type="Rhea" id="RHEA:29791"/>
        <dbReference type="ChEBI" id="CHEBI:15377"/>
        <dbReference type="ChEBI" id="CHEBI:15378"/>
        <dbReference type="ChEBI" id="CHEBI:30616"/>
        <dbReference type="ChEBI" id="CHEBI:43474"/>
        <dbReference type="ChEBI" id="CHEBI:57925"/>
        <dbReference type="ChEBI" id="CHEBI:456216"/>
        <dbReference type="EC" id="7.4.2.10"/>
    </reaction>
</comment>